<gene>
    <name evidence="3" type="ORF">RFI_03268</name>
</gene>
<proteinExistence type="predicted"/>
<name>X6P6W5_RETFI</name>
<dbReference type="EMBL" id="ASPP01003108">
    <property type="protein sequence ID" value="ETO33829.1"/>
    <property type="molecule type" value="Genomic_DNA"/>
</dbReference>
<accession>X6P6W5</accession>
<organism evidence="3 4">
    <name type="scientific">Reticulomyxa filosa</name>
    <dbReference type="NCBI Taxonomy" id="46433"/>
    <lineage>
        <taxon>Eukaryota</taxon>
        <taxon>Sar</taxon>
        <taxon>Rhizaria</taxon>
        <taxon>Retaria</taxon>
        <taxon>Foraminifera</taxon>
        <taxon>Monothalamids</taxon>
        <taxon>Reticulomyxidae</taxon>
        <taxon>Reticulomyxa</taxon>
    </lineage>
</organism>
<comment type="caution">
    <text evidence="3">The sequence shown here is derived from an EMBL/GenBank/DDBJ whole genome shotgun (WGS) entry which is preliminary data.</text>
</comment>
<protein>
    <submittedName>
        <fullName evidence="3">Uncharacterized protein</fullName>
    </submittedName>
</protein>
<sequence length="426" mass="49018">MKITTKQSVVRPSSSADFETITEQDEQAVEKEEKSDAETHVETKQTEEENNLNNVSETSVALNDQQENGQPADPIVDNNSHETKSNEITDTRQLLEKELKTKQDLNKLEKEGIYKSTMQANKENLEKSQRRDTMKYELNSRPPASQLIEADNAMTLETGILKSSTQLTKEQLQKSLAKDSLKQEIEDRTEAERLEEAGILKSQMQATKEQLHKSLVKDQLKYDIEDRTEAEKLAEAGFSRAKNKREREILLTHCMYYCVKGILKTPLQLTKEQLQKSQAKDNLRQEMEDRASFDELAAAGFFFCFLLVCMMTSEKNKNKNGKGIAKTPMQATKEKLQKSQTIDQLRQEMEDRPSPETMVRRETIYKTQMQATKEQLEKSQIKDNVKNELKSRPSPSDLEEAGLVHHLLLLPTNLYFCCVPLFFFFF</sequence>
<feature type="region of interest" description="Disordered" evidence="1">
    <location>
        <begin position="1"/>
        <end position="90"/>
    </location>
</feature>
<dbReference type="Proteomes" id="UP000023152">
    <property type="component" value="Unassembled WGS sequence"/>
</dbReference>
<dbReference type="OrthoDB" id="197676at2759"/>
<evidence type="ECO:0000313" key="3">
    <source>
        <dbReference type="EMBL" id="ETO33829.1"/>
    </source>
</evidence>
<dbReference type="OMA" id="LHKQINR"/>
<feature type="compositionally biased region" description="Basic and acidic residues" evidence="1">
    <location>
        <begin position="79"/>
        <end position="90"/>
    </location>
</feature>
<dbReference type="AlphaFoldDB" id="X6P6W5"/>
<evidence type="ECO:0000313" key="4">
    <source>
        <dbReference type="Proteomes" id="UP000023152"/>
    </source>
</evidence>
<feature type="compositionally biased region" description="Basic and acidic residues" evidence="1">
    <location>
        <begin position="28"/>
        <end position="47"/>
    </location>
</feature>
<reference evidence="3 4" key="1">
    <citation type="journal article" date="2013" name="Curr. Biol.">
        <title>The Genome of the Foraminiferan Reticulomyxa filosa.</title>
        <authorList>
            <person name="Glockner G."/>
            <person name="Hulsmann N."/>
            <person name="Schleicher M."/>
            <person name="Noegel A.A."/>
            <person name="Eichinger L."/>
            <person name="Gallinger C."/>
            <person name="Pawlowski J."/>
            <person name="Sierra R."/>
            <person name="Euteneuer U."/>
            <person name="Pillet L."/>
            <person name="Moustafa A."/>
            <person name="Platzer M."/>
            <person name="Groth M."/>
            <person name="Szafranski K."/>
            <person name="Schliwa M."/>
        </authorList>
    </citation>
    <scope>NUCLEOTIDE SEQUENCE [LARGE SCALE GENOMIC DNA]</scope>
</reference>
<feature type="compositionally biased region" description="Polar residues" evidence="1">
    <location>
        <begin position="51"/>
        <end position="69"/>
    </location>
</feature>
<feature type="transmembrane region" description="Helical" evidence="2">
    <location>
        <begin position="407"/>
        <end position="425"/>
    </location>
</feature>
<evidence type="ECO:0000256" key="1">
    <source>
        <dbReference type="SAM" id="MobiDB-lite"/>
    </source>
</evidence>
<keyword evidence="2" id="KW-1133">Transmembrane helix</keyword>
<keyword evidence="4" id="KW-1185">Reference proteome</keyword>
<keyword evidence="2" id="KW-0812">Transmembrane</keyword>
<keyword evidence="2" id="KW-0472">Membrane</keyword>
<evidence type="ECO:0000256" key="2">
    <source>
        <dbReference type="SAM" id="Phobius"/>
    </source>
</evidence>
<feature type="compositionally biased region" description="Polar residues" evidence="1">
    <location>
        <begin position="1"/>
        <end position="17"/>
    </location>
</feature>
<dbReference type="Gene3D" id="6.10.140.1750">
    <property type="match status" value="1"/>
</dbReference>